<sequence>MHHKLLCHITHLSVGVPLAGTRPPGLEHGVAPGEGGRPPGLKHGAAPGVRGRPPGLECGAASVHLCTVRQFSLLRFVGFSSVRPVHASSPSARPSSTSKFVCFNRVLTDSVETFGAHRGAVGFQIPSGDHERYEHPAPIPGHPTSSISRPASTLARFGIHPSVVRHQPSGYSVLGTSPKSGIQHSTVRQVGLQGRPALTLIVQVLSQIRHSTFNRPASWPPRPSGINLDRSGPDAVRKDNQSVHPRPFAQDRAMYGQPQATRPPGHEQDRAFVQSRPPPKSQTRPSVRPRSHPFPSHNEDRSSTAERQERASKLSLPGCSIDRATLQGLRYEFWTTFPYDASMHHKLLCHITDLSVGVPLASTRPPGLEHGAAPGEGGCPPGLEHGAAPGVRGRPPGLECGAASVHLCTVRQFSLLRFVEFSSVRSVHASSPSARPSSTSEEEVQPVMHDSGDGECEQGHGECQEEGDGECEQGHGECQEEGDGECEQGHAECQEESDGECEQGHGECQEEGDGECQQGHVHLFFTF</sequence>
<gene>
    <name evidence="2" type="ORF">LR48_Vigan10g253500</name>
</gene>
<dbReference type="AlphaFoldDB" id="A0A0L9VNW3"/>
<accession>A0A0L9VNW3</accession>
<dbReference type="STRING" id="3914.A0A0L9VNW3"/>
<evidence type="ECO:0000313" key="2">
    <source>
        <dbReference type="EMBL" id="KOM56643.1"/>
    </source>
</evidence>
<feature type="compositionally biased region" description="Basic and acidic residues" evidence="1">
    <location>
        <begin position="231"/>
        <end position="241"/>
    </location>
</feature>
<reference evidence="3" key="1">
    <citation type="journal article" date="2015" name="Proc. Natl. Acad. Sci. U.S.A.">
        <title>Genome sequencing of adzuki bean (Vigna angularis) provides insight into high starch and low fat accumulation and domestication.</title>
        <authorList>
            <person name="Yang K."/>
            <person name="Tian Z."/>
            <person name="Chen C."/>
            <person name="Luo L."/>
            <person name="Zhao B."/>
            <person name="Wang Z."/>
            <person name="Yu L."/>
            <person name="Li Y."/>
            <person name="Sun Y."/>
            <person name="Li W."/>
            <person name="Chen Y."/>
            <person name="Li Y."/>
            <person name="Zhang Y."/>
            <person name="Ai D."/>
            <person name="Zhao J."/>
            <person name="Shang C."/>
            <person name="Ma Y."/>
            <person name="Wu B."/>
            <person name="Wang M."/>
            <person name="Gao L."/>
            <person name="Sun D."/>
            <person name="Zhang P."/>
            <person name="Guo F."/>
            <person name="Wang W."/>
            <person name="Li Y."/>
            <person name="Wang J."/>
            <person name="Varshney R.K."/>
            <person name="Wang J."/>
            <person name="Ling H.Q."/>
            <person name="Wan P."/>
        </authorList>
    </citation>
    <scope>NUCLEOTIDE SEQUENCE</scope>
    <source>
        <strain evidence="3">cv. Jingnong 6</strain>
    </source>
</reference>
<feature type="compositionally biased region" description="Basic and acidic residues" evidence="1">
    <location>
        <begin position="297"/>
        <end position="312"/>
    </location>
</feature>
<protein>
    <submittedName>
        <fullName evidence="2">Uncharacterized protein</fullName>
    </submittedName>
</protein>
<dbReference type="Proteomes" id="UP000053144">
    <property type="component" value="Chromosome 10"/>
</dbReference>
<evidence type="ECO:0000256" key="1">
    <source>
        <dbReference type="SAM" id="MobiDB-lite"/>
    </source>
</evidence>
<evidence type="ECO:0000313" key="3">
    <source>
        <dbReference type="Proteomes" id="UP000053144"/>
    </source>
</evidence>
<name>A0A0L9VNW3_PHAAN</name>
<feature type="region of interest" description="Disordered" evidence="1">
    <location>
        <begin position="427"/>
        <end position="491"/>
    </location>
</feature>
<feature type="region of interest" description="Disordered" evidence="1">
    <location>
        <begin position="213"/>
        <end position="314"/>
    </location>
</feature>
<dbReference type="EMBL" id="CM003380">
    <property type="protein sequence ID" value="KOM56643.1"/>
    <property type="molecule type" value="Genomic_DNA"/>
</dbReference>
<proteinExistence type="predicted"/>
<feature type="region of interest" description="Disordered" evidence="1">
    <location>
        <begin position="18"/>
        <end position="49"/>
    </location>
</feature>
<organism evidence="2 3">
    <name type="scientific">Phaseolus angularis</name>
    <name type="common">Azuki bean</name>
    <name type="synonym">Vigna angularis</name>
    <dbReference type="NCBI Taxonomy" id="3914"/>
    <lineage>
        <taxon>Eukaryota</taxon>
        <taxon>Viridiplantae</taxon>
        <taxon>Streptophyta</taxon>
        <taxon>Embryophyta</taxon>
        <taxon>Tracheophyta</taxon>
        <taxon>Spermatophyta</taxon>
        <taxon>Magnoliopsida</taxon>
        <taxon>eudicotyledons</taxon>
        <taxon>Gunneridae</taxon>
        <taxon>Pentapetalae</taxon>
        <taxon>rosids</taxon>
        <taxon>fabids</taxon>
        <taxon>Fabales</taxon>
        <taxon>Fabaceae</taxon>
        <taxon>Papilionoideae</taxon>
        <taxon>50 kb inversion clade</taxon>
        <taxon>NPAAA clade</taxon>
        <taxon>indigoferoid/millettioid clade</taxon>
        <taxon>Phaseoleae</taxon>
        <taxon>Vigna</taxon>
    </lineage>
</organism>
<feature type="compositionally biased region" description="Low complexity" evidence="1">
    <location>
        <begin position="427"/>
        <end position="439"/>
    </location>
</feature>
<dbReference type="Gramene" id="KOM56643">
    <property type="protein sequence ID" value="KOM56643"/>
    <property type="gene ID" value="LR48_Vigan10g253500"/>
</dbReference>